<reference evidence="1" key="1">
    <citation type="submission" date="2023-04" db="EMBL/GenBank/DDBJ databases">
        <authorList>
            <person name="Vijverberg K."/>
            <person name="Xiong W."/>
            <person name="Schranz E."/>
        </authorList>
    </citation>
    <scope>NUCLEOTIDE SEQUENCE</scope>
</reference>
<protein>
    <submittedName>
        <fullName evidence="1">Uncharacterized protein</fullName>
    </submittedName>
</protein>
<proteinExistence type="predicted"/>
<keyword evidence="2" id="KW-1185">Reference proteome</keyword>
<dbReference type="Proteomes" id="UP001177003">
    <property type="component" value="Chromosome 4"/>
</dbReference>
<sequence length="331" mass="37363">MVESTQVTHNVQSLIIDPVQFIQDVQRPNSKLAPVQEDAQIQMVNEETFGSGSSSAPPHPEYDVASVKLAKLLAYQDSISQSKGNGISIGSGQRGDEDFHQTVSKLKQEIVFVKQESTEKDLLIDSLDVRVSNLEQENLAKDAKISELQANLGGLTALFFDLKQHLHQKFGDDFQPLSAEGEKIYASSSNPVNPPFEHSGERVVRHAPDANLDTFLSSGPSSTQERREKQARIEQLKGKMLVMKHLDQNVPGDHPEMFLRETGKKFTDKYRDRSGILMWGYDADKKMWVVKRKSHRIEYYERPTKFISWKKVDLAKVIHAPFNNPTNDSMA</sequence>
<dbReference type="AlphaFoldDB" id="A0AA36E355"/>
<organism evidence="1 2">
    <name type="scientific">Lactuca saligna</name>
    <name type="common">Willowleaf lettuce</name>
    <dbReference type="NCBI Taxonomy" id="75948"/>
    <lineage>
        <taxon>Eukaryota</taxon>
        <taxon>Viridiplantae</taxon>
        <taxon>Streptophyta</taxon>
        <taxon>Embryophyta</taxon>
        <taxon>Tracheophyta</taxon>
        <taxon>Spermatophyta</taxon>
        <taxon>Magnoliopsida</taxon>
        <taxon>eudicotyledons</taxon>
        <taxon>Gunneridae</taxon>
        <taxon>Pentapetalae</taxon>
        <taxon>asterids</taxon>
        <taxon>campanulids</taxon>
        <taxon>Asterales</taxon>
        <taxon>Asteraceae</taxon>
        <taxon>Cichorioideae</taxon>
        <taxon>Cichorieae</taxon>
        <taxon>Lactucinae</taxon>
        <taxon>Lactuca</taxon>
    </lineage>
</organism>
<accession>A0AA36E355</accession>
<gene>
    <name evidence="1" type="ORF">LSALG_LOCUS21392</name>
</gene>
<evidence type="ECO:0000313" key="1">
    <source>
        <dbReference type="EMBL" id="CAI9281709.1"/>
    </source>
</evidence>
<evidence type="ECO:0000313" key="2">
    <source>
        <dbReference type="Proteomes" id="UP001177003"/>
    </source>
</evidence>
<dbReference type="EMBL" id="OX465080">
    <property type="protein sequence ID" value="CAI9281709.1"/>
    <property type="molecule type" value="Genomic_DNA"/>
</dbReference>
<name>A0AA36E355_LACSI</name>